<keyword evidence="3" id="KW-1185">Reference proteome</keyword>
<comment type="caution">
    <text evidence="2">The sequence shown here is derived from an EMBL/GenBank/DDBJ whole genome shotgun (WGS) entry which is preliminary data.</text>
</comment>
<reference evidence="2 3" key="1">
    <citation type="journal article" date="2019" name="Int. J. Syst. Evol. Microbiol.">
        <title>The Global Catalogue of Microorganisms (GCM) 10K type strain sequencing project: providing services to taxonomists for standard genome sequencing and annotation.</title>
        <authorList>
            <consortium name="The Broad Institute Genomics Platform"/>
            <consortium name="The Broad Institute Genome Sequencing Center for Infectious Disease"/>
            <person name="Wu L."/>
            <person name="Ma J."/>
        </authorList>
    </citation>
    <scope>NUCLEOTIDE SEQUENCE [LARGE SCALE GENOMIC DNA]</scope>
    <source>
        <strain evidence="2 3">JCM 14326</strain>
    </source>
</reference>
<dbReference type="Proteomes" id="UP001501094">
    <property type="component" value="Unassembled WGS sequence"/>
</dbReference>
<evidence type="ECO:0000313" key="2">
    <source>
        <dbReference type="EMBL" id="GAA1851694.1"/>
    </source>
</evidence>
<feature type="transmembrane region" description="Helical" evidence="1">
    <location>
        <begin position="127"/>
        <end position="149"/>
    </location>
</feature>
<evidence type="ECO:0000256" key="1">
    <source>
        <dbReference type="SAM" id="Phobius"/>
    </source>
</evidence>
<keyword evidence="1" id="KW-0472">Membrane</keyword>
<organism evidence="2 3">
    <name type="scientific">Myceligenerans crystallogenes</name>
    <dbReference type="NCBI Taxonomy" id="316335"/>
    <lineage>
        <taxon>Bacteria</taxon>
        <taxon>Bacillati</taxon>
        <taxon>Actinomycetota</taxon>
        <taxon>Actinomycetes</taxon>
        <taxon>Micrococcales</taxon>
        <taxon>Promicromonosporaceae</taxon>
        <taxon>Myceligenerans</taxon>
    </lineage>
</organism>
<protein>
    <recommendedName>
        <fullName evidence="4">DUF3592 domain-containing protein</fullName>
    </recommendedName>
</protein>
<name>A0ABN2N4I2_9MICO</name>
<evidence type="ECO:0000313" key="3">
    <source>
        <dbReference type="Proteomes" id="UP001501094"/>
    </source>
</evidence>
<keyword evidence="1" id="KW-1133">Transmembrane helix</keyword>
<gene>
    <name evidence="2" type="ORF">GCM10009751_05280</name>
</gene>
<evidence type="ECO:0008006" key="4">
    <source>
        <dbReference type="Google" id="ProtNLM"/>
    </source>
</evidence>
<keyword evidence="1" id="KW-0812">Transmembrane</keyword>
<proteinExistence type="predicted"/>
<sequence>MRAYARGVSQYENRQYGQISPRPSFTPNATLRFVVQGNVMTSSLVPPTLLIDGFKAPTRMAGAVDIPVEAGRHRLDVFAQWMRRYGQAATEVDVAPGQVVEVYYAPPLHQFTTGEIGLTPQRRKGAWVLWVIFGVPAVIVVGLVALVLATV</sequence>
<accession>A0ABN2N4I2</accession>
<dbReference type="EMBL" id="BAAANL010000001">
    <property type="protein sequence ID" value="GAA1851694.1"/>
    <property type="molecule type" value="Genomic_DNA"/>
</dbReference>